<organism evidence="1 2">
    <name type="scientific">Pristionchus entomophagus</name>
    <dbReference type="NCBI Taxonomy" id="358040"/>
    <lineage>
        <taxon>Eukaryota</taxon>
        <taxon>Metazoa</taxon>
        <taxon>Ecdysozoa</taxon>
        <taxon>Nematoda</taxon>
        <taxon>Chromadorea</taxon>
        <taxon>Rhabditida</taxon>
        <taxon>Rhabditina</taxon>
        <taxon>Diplogasteromorpha</taxon>
        <taxon>Diplogasteroidea</taxon>
        <taxon>Neodiplogasteridae</taxon>
        <taxon>Pristionchus</taxon>
    </lineage>
</organism>
<gene>
    <name evidence="1" type="ORF">PENTCL1PPCAC_4123</name>
</gene>
<feature type="non-terminal residue" evidence="1">
    <location>
        <position position="106"/>
    </location>
</feature>
<protein>
    <submittedName>
        <fullName evidence="1">Uncharacterized protein</fullName>
    </submittedName>
</protein>
<evidence type="ECO:0000313" key="2">
    <source>
        <dbReference type="Proteomes" id="UP001432027"/>
    </source>
</evidence>
<dbReference type="EMBL" id="BTSX01000001">
    <property type="protein sequence ID" value="GMS81948.1"/>
    <property type="molecule type" value="Genomic_DNA"/>
</dbReference>
<accession>A0AAV5SFW7</accession>
<name>A0AAV5SFW7_9BILA</name>
<dbReference type="AlphaFoldDB" id="A0AAV5SFW7"/>
<proteinExistence type="predicted"/>
<dbReference type="Proteomes" id="UP001432027">
    <property type="component" value="Unassembled WGS sequence"/>
</dbReference>
<dbReference type="Gene3D" id="3.15.10.10">
    <property type="entry name" value="Bactericidal permeability-increasing protein, domain 1"/>
    <property type="match status" value="1"/>
</dbReference>
<keyword evidence="2" id="KW-1185">Reference proteome</keyword>
<feature type="non-terminal residue" evidence="1">
    <location>
        <position position="1"/>
    </location>
</feature>
<sequence length="106" mass="11671">SIAAAADHHAAARLRLNRLFFLKAGNTTKQIIDHLVPDLNHPTVNVTFFHYFTIQIPWMNIAEFDFPRTRFSVSNDGLVWNSAGGRVGVALEFAVSTSDGKSTSAL</sequence>
<reference evidence="1" key="1">
    <citation type="submission" date="2023-10" db="EMBL/GenBank/DDBJ databases">
        <title>Genome assembly of Pristionchus species.</title>
        <authorList>
            <person name="Yoshida K."/>
            <person name="Sommer R.J."/>
        </authorList>
    </citation>
    <scope>NUCLEOTIDE SEQUENCE</scope>
    <source>
        <strain evidence="1">RS0144</strain>
    </source>
</reference>
<comment type="caution">
    <text evidence="1">The sequence shown here is derived from an EMBL/GenBank/DDBJ whole genome shotgun (WGS) entry which is preliminary data.</text>
</comment>
<evidence type="ECO:0000313" key="1">
    <source>
        <dbReference type="EMBL" id="GMS81948.1"/>
    </source>
</evidence>